<organism evidence="2 3">
    <name type="scientific">Ovis ammon polii</name>
    <dbReference type="NCBI Taxonomy" id="230172"/>
    <lineage>
        <taxon>Eukaryota</taxon>
        <taxon>Metazoa</taxon>
        <taxon>Chordata</taxon>
        <taxon>Craniata</taxon>
        <taxon>Vertebrata</taxon>
        <taxon>Euteleostomi</taxon>
        <taxon>Mammalia</taxon>
        <taxon>Eutheria</taxon>
        <taxon>Laurasiatheria</taxon>
        <taxon>Artiodactyla</taxon>
        <taxon>Ruminantia</taxon>
        <taxon>Pecora</taxon>
        <taxon>Bovidae</taxon>
        <taxon>Caprinae</taxon>
        <taxon>Ovis</taxon>
    </lineage>
</organism>
<feature type="region of interest" description="Disordered" evidence="1">
    <location>
        <begin position="175"/>
        <end position="202"/>
    </location>
</feature>
<evidence type="ECO:0000313" key="2">
    <source>
        <dbReference type="EMBL" id="KAI4538981.1"/>
    </source>
</evidence>
<comment type="caution">
    <text evidence="2">The sequence shown here is derived from an EMBL/GenBank/DDBJ whole genome shotgun (WGS) entry which is preliminary data.</text>
</comment>
<dbReference type="AlphaFoldDB" id="A0AAD4U5P6"/>
<proteinExistence type="predicted"/>
<protein>
    <submittedName>
        <fullName evidence="2">Uncharacterized protein</fullName>
    </submittedName>
</protein>
<accession>A0AAD4U5P6</accession>
<dbReference type="Proteomes" id="UP001214576">
    <property type="component" value="Unassembled WGS sequence"/>
</dbReference>
<feature type="region of interest" description="Disordered" evidence="1">
    <location>
        <begin position="59"/>
        <end position="81"/>
    </location>
</feature>
<keyword evidence="3" id="KW-1185">Reference proteome</keyword>
<reference evidence="2" key="1">
    <citation type="submission" date="2022-03" db="EMBL/GenBank/DDBJ databases">
        <title>Genomic analyses of argali, domestic sheep and their hybrids provide insights into chromosomal evolution, heterosis and genetic basis of agronomic traits.</title>
        <authorList>
            <person name="Li M."/>
        </authorList>
    </citation>
    <scope>NUCLEOTIDE SEQUENCE</scope>
    <source>
        <strain evidence="2">CAU-MHL-2022a</strain>
        <tissue evidence="2">Skin</tissue>
    </source>
</reference>
<sequence length="202" mass="21990">MATPLLGQPKNAHKNRALHNRVNLDGTPSLSGARLGSCVRHKRSALFLRRCTTCGRRGSRNRKEQALSQSTAETQAREKHGALVDPRNCNASSWLLRRSILKITSLNRILSALESRMSKDAAPATCRVSETCGELLIARRLLAFHRFKATYDGNLECSEENSYCSSSEYALRTGTSGAGGDSGRWSVRCPAPPADDSLNGCA</sequence>
<evidence type="ECO:0000256" key="1">
    <source>
        <dbReference type="SAM" id="MobiDB-lite"/>
    </source>
</evidence>
<name>A0AAD4U5P6_OVIAM</name>
<evidence type="ECO:0000313" key="3">
    <source>
        <dbReference type="Proteomes" id="UP001214576"/>
    </source>
</evidence>
<dbReference type="EMBL" id="JAKZEL010000012">
    <property type="protein sequence ID" value="KAI4538981.1"/>
    <property type="molecule type" value="Genomic_DNA"/>
</dbReference>
<gene>
    <name evidence="2" type="ORF">MG293_011248</name>
</gene>